<name>A0A1J0VLX6_9NOCA</name>
<organism evidence="2 3">
    <name type="scientific">Nocardia mangyaensis</name>
    <dbReference type="NCBI Taxonomy" id="2213200"/>
    <lineage>
        <taxon>Bacteria</taxon>
        <taxon>Bacillati</taxon>
        <taxon>Actinomycetota</taxon>
        <taxon>Actinomycetes</taxon>
        <taxon>Mycobacteriales</taxon>
        <taxon>Nocardiaceae</taxon>
        <taxon>Nocardia</taxon>
    </lineage>
</organism>
<feature type="chain" id="PRO_5039551094" description="DUF3558 domain-containing protein" evidence="1">
    <location>
        <begin position="19"/>
        <end position="174"/>
    </location>
</feature>
<proteinExistence type="predicted"/>
<feature type="signal peptide" evidence="1">
    <location>
        <begin position="1"/>
        <end position="18"/>
    </location>
</feature>
<dbReference type="KEGG" id="nsl:BOX37_02555"/>
<protein>
    <recommendedName>
        <fullName evidence="4">DUF3558 domain-containing protein</fullName>
    </recommendedName>
</protein>
<dbReference type="InterPro" id="IPR024520">
    <property type="entry name" value="DUF3558"/>
</dbReference>
<keyword evidence="3" id="KW-1185">Reference proteome</keyword>
<accession>A0A1J0VLX6</accession>
<dbReference type="RefSeq" id="WP_071926135.1">
    <property type="nucleotide sequence ID" value="NZ_CP018082.1"/>
</dbReference>
<dbReference type="PROSITE" id="PS51257">
    <property type="entry name" value="PROKAR_LIPOPROTEIN"/>
    <property type="match status" value="1"/>
</dbReference>
<dbReference type="EMBL" id="CP018082">
    <property type="protein sequence ID" value="APE33035.1"/>
    <property type="molecule type" value="Genomic_DNA"/>
</dbReference>
<keyword evidence="1" id="KW-0732">Signal</keyword>
<evidence type="ECO:0008006" key="4">
    <source>
        <dbReference type="Google" id="ProtNLM"/>
    </source>
</evidence>
<evidence type="ECO:0000313" key="3">
    <source>
        <dbReference type="Proteomes" id="UP000183810"/>
    </source>
</evidence>
<evidence type="ECO:0000313" key="2">
    <source>
        <dbReference type="EMBL" id="APE33035.1"/>
    </source>
</evidence>
<sequence length="174" mass="18224">MRLVGVAAGVCAVVLALAGCSESVDGQAEVSGAPLTKEQLFDPCNVPDEVLLAAGADPASKDDNPFSAPSSSWKGCGWRAGDFYLSLLSTTNSPQEFRENTYFHDFQDVTVNSRPGLQYLIGESNPPEECGIAFGSSQGTITLMVGRALSSKSTTDPCEVANTAAPSFVEVLPE</sequence>
<dbReference type="Proteomes" id="UP000183810">
    <property type="component" value="Chromosome"/>
</dbReference>
<dbReference type="Pfam" id="PF12079">
    <property type="entry name" value="DUF3558"/>
    <property type="match status" value="1"/>
</dbReference>
<gene>
    <name evidence="2" type="ORF">BOX37_02555</name>
</gene>
<evidence type="ECO:0000256" key="1">
    <source>
        <dbReference type="SAM" id="SignalP"/>
    </source>
</evidence>
<reference evidence="2" key="1">
    <citation type="submission" date="2016-11" db="EMBL/GenBank/DDBJ databases">
        <authorList>
            <person name="Jaros S."/>
            <person name="Januszkiewicz K."/>
            <person name="Wedrychowicz H."/>
        </authorList>
    </citation>
    <scope>NUCLEOTIDE SEQUENCE [LARGE SCALE GENOMIC DNA]</scope>
    <source>
        <strain evidence="2">Y48</strain>
    </source>
</reference>
<dbReference type="AlphaFoldDB" id="A0A1J0VLX6"/>